<protein>
    <submittedName>
        <fullName evidence="1">Uncharacterized protein</fullName>
    </submittedName>
</protein>
<reference evidence="1" key="1">
    <citation type="submission" date="2021-01" db="EMBL/GenBank/DDBJ databases">
        <authorList>
            <consortium name="Genoscope - CEA"/>
            <person name="William W."/>
        </authorList>
    </citation>
    <scope>NUCLEOTIDE SEQUENCE</scope>
</reference>
<accession>A0A8S1RD33</accession>
<dbReference type="Proteomes" id="UP000692954">
    <property type="component" value="Unassembled WGS sequence"/>
</dbReference>
<dbReference type="AlphaFoldDB" id="A0A8S1RD33"/>
<evidence type="ECO:0000313" key="2">
    <source>
        <dbReference type="Proteomes" id="UP000692954"/>
    </source>
</evidence>
<sequence>MGNGICHIGEVNGQEIKRSQNTSQINHVIELPNSYAQSPSKPTIETQNPIISLNQDDCYDILLTSSLDMIHLEQDATSLKNYEYKGKSKIITLQPILPESKKDQLNLQNIAELQLPNSSAFEPKPILKLCEQSKINQSKKKVRFNDND</sequence>
<dbReference type="EMBL" id="CAJJDN010000154">
    <property type="protein sequence ID" value="CAD8124899.1"/>
    <property type="molecule type" value="Genomic_DNA"/>
</dbReference>
<comment type="caution">
    <text evidence="1">The sequence shown here is derived from an EMBL/GenBank/DDBJ whole genome shotgun (WGS) entry which is preliminary data.</text>
</comment>
<proteinExistence type="predicted"/>
<name>A0A8S1RD33_9CILI</name>
<keyword evidence="2" id="KW-1185">Reference proteome</keyword>
<organism evidence="1 2">
    <name type="scientific">Paramecium sonneborni</name>
    <dbReference type="NCBI Taxonomy" id="65129"/>
    <lineage>
        <taxon>Eukaryota</taxon>
        <taxon>Sar</taxon>
        <taxon>Alveolata</taxon>
        <taxon>Ciliophora</taxon>
        <taxon>Intramacronucleata</taxon>
        <taxon>Oligohymenophorea</taxon>
        <taxon>Peniculida</taxon>
        <taxon>Parameciidae</taxon>
        <taxon>Paramecium</taxon>
    </lineage>
</organism>
<gene>
    <name evidence="1" type="ORF">PSON_ATCC_30995.1.T1540110</name>
</gene>
<evidence type="ECO:0000313" key="1">
    <source>
        <dbReference type="EMBL" id="CAD8124899.1"/>
    </source>
</evidence>